<dbReference type="Proteomes" id="UP001151760">
    <property type="component" value="Unassembled WGS sequence"/>
</dbReference>
<feature type="compositionally biased region" description="Basic and acidic residues" evidence="1">
    <location>
        <begin position="1"/>
        <end position="11"/>
    </location>
</feature>
<evidence type="ECO:0000313" key="4">
    <source>
        <dbReference type="Proteomes" id="UP001151760"/>
    </source>
</evidence>
<sequence>MFVRREEKETAADFLVEIPSKDNEKKEKPKEVPDSNNPEGKEYTYALRFEFGTTNNEAEYEALLAGTFAAKQASIKEYLQKVKTALKGFEDYTVEHVRMNQNKKADTLSKLASMTFEHLKKEVLVEVLTKRSIEEKEVLKVDTHERNSWMDPIHEYLLSGLLPEDTRDARKIRIQALQYKLIQGNLFKRSLFTPWLRCVAPPQTDKIIKEIHKGSCGFNAEPRSLVVRITKQGFYWPSMHREVAKAIQDCEKCKEQSAIRKAGTSGAIAAGSTWPFSHWGIHIIGPLPMAPGGLQFLAIAVEHSKKWVEAKPLTTINGRQVEKFVWEYVLTRSQQGWVDNLAKTLWIHRTLLRNSEKETPFSLTYGSEAVIPIIETTDDRGRVQKATKGKESKEVASIEKAYY</sequence>
<dbReference type="InterPro" id="IPR041588">
    <property type="entry name" value="Integrase_H2C2"/>
</dbReference>
<protein>
    <submittedName>
        <fullName evidence="3">Reverse transcriptase domain-containing protein</fullName>
    </submittedName>
</protein>
<dbReference type="GO" id="GO:0003964">
    <property type="term" value="F:RNA-directed DNA polymerase activity"/>
    <property type="evidence" value="ECO:0007669"/>
    <property type="project" value="UniProtKB-KW"/>
</dbReference>
<organism evidence="3 4">
    <name type="scientific">Tanacetum coccineum</name>
    <dbReference type="NCBI Taxonomy" id="301880"/>
    <lineage>
        <taxon>Eukaryota</taxon>
        <taxon>Viridiplantae</taxon>
        <taxon>Streptophyta</taxon>
        <taxon>Embryophyta</taxon>
        <taxon>Tracheophyta</taxon>
        <taxon>Spermatophyta</taxon>
        <taxon>Magnoliopsida</taxon>
        <taxon>eudicotyledons</taxon>
        <taxon>Gunneridae</taxon>
        <taxon>Pentapetalae</taxon>
        <taxon>asterids</taxon>
        <taxon>campanulids</taxon>
        <taxon>Asterales</taxon>
        <taxon>Asteraceae</taxon>
        <taxon>Asteroideae</taxon>
        <taxon>Anthemideae</taxon>
        <taxon>Anthemidinae</taxon>
        <taxon>Tanacetum</taxon>
    </lineage>
</organism>
<dbReference type="PANTHER" id="PTHR48475:SF2">
    <property type="entry name" value="RIBONUCLEASE H"/>
    <property type="match status" value="1"/>
</dbReference>
<keyword evidence="3" id="KW-0695">RNA-directed DNA polymerase</keyword>
<dbReference type="Gene3D" id="1.10.340.70">
    <property type="match status" value="1"/>
</dbReference>
<feature type="compositionally biased region" description="Basic and acidic residues" evidence="1">
    <location>
        <begin position="19"/>
        <end position="33"/>
    </location>
</feature>
<reference evidence="3" key="2">
    <citation type="submission" date="2022-01" db="EMBL/GenBank/DDBJ databases">
        <authorList>
            <person name="Yamashiro T."/>
            <person name="Shiraishi A."/>
            <person name="Satake H."/>
            <person name="Nakayama K."/>
        </authorList>
    </citation>
    <scope>NUCLEOTIDE SEQUENCE</scope>
</reference>
<comment type="caution">
    <text evidence="3">The sequence shown here is derived from an EMBL/GenBank/DDBJ whole genome shotgun (WGS) entry which is preliminary data.</text>
</comment>
<reference evidence="3" key="1">
    <citation type="journal article" date="2022" name="Int. J. Mol. Sci.">
        <title>Draft Genome of Tanacetum Coccineum: Genomic Comparison of Closely Related Tanacetum-Family Plants.</title>
        <authorList>
            <person name="Yamashiro T."/>
            <person name="Shiraishi A."/>
            <person name="Nakayama K."/>
            <person name="Satake H."/>
        </authorList>
    </citation>
    <scope>NUCLEOTIDE SEQUENCE</scope>
</reference>
<dbReference type="PANTHER" id="PTHR48475">
    <property type="entry name" value="RIBONUCLEASE H"/>
    <property type="match status" value="1"/>
</dbReference>
<feature type="domain" description="Integrase zinc-binding" evidence="2">
    <location>
        <begin position="204"/>
        <end position="256"/>
    </location>
</feature>
<keyword evidence="3" id="KW-0548">Nucleotidyltransferase</keyword>
<dbReference type="Gene3D" id="3.30.420.10">
    <property type="entry name" value="Ribonuclease H-like superfamily/Ribonuclease H"/>
    <property type="match status" value="1"/>
</dbReference>
<proteinExistence type="predicted"/>
<dbReference type="InterPro" id="IPR036397">
    <property type="entry name" value="RNaseH_sf"/>
</dbReference>
<dbReference type="Pfam" id="PF17921">
    <property type="entry name" value="Integrase_H2C2"/>
    <property type="match status" value="1"/>
</dbReference>
<evidence type="ECO:0000256" key="1">
    <source>
        <dbReference type="SAM" id="MobiDB-lite"/>
    </source>
</evidence>
<keyword evidence="4" id="KW-1185">Reference proteome</keyword>
<accession>A0ABQ5HUT3</accession>
<dbReference type="EMBL" id="BQNB010020027">
    <property type="protein sequence ID" value="GJT91539.1"/>
    <property type="molecule type" value="Genomic_DNA"/>
</dbReference>
<gene>
    <name evidence="3" type="ORF">Tco_1080384</name>
</gene>
<dbReference type="SUPFAM" id="SSF53098">
    <property type="entry name" value="Ribonuclease H-like"/>
    <property type="match status" value="2"/>
</dbReference>
<dbReference type="InterPro" id="IPR012337">
    <property type="entry name" value="RNaseH-like_sf"/>
</dbReference>
<evidence type="ECO:0000313" key="3">
    <source>
        <dbReference type="EMBL" id="GJT91539.1"/>
    </source>
</evidence>
<keyword evidence="3" id="KW-0808">Transferase</keyword>
<feature type="region of interest" description="Disordered" evidence="1">
    <location>
        <begin position="1"/>
        <end position="40"/>
    </location>
</feature>
<evidence type="ECO:0000259" key="2">
    <source>
        <dbReference type="Pfam" id="PF17921"/>
    </source>
</evidence>
<name>A0ABQ5HUT3_9ASTR</name>